<dbReference type="PANTHER" id="PTHR40278">
    <property type="entry name" value="DNA UTILIZATION PROTEIN HOFN"/>
    <property type="match status" value="1"/>
</dbReference>
<keyword evidence="1" id="KW-0472">Membrane</keyword>
<organism evidence="2 3">
    <name type="scientific">Vreelandella arcis</name>
    <dbReference type="NCBI Taxonomy" id="416873"/>
    <lineage>
        <taxon>Bacteria</taxon>
        <taxon>Pseudomonadati</taxon>
        <taxon>Pseudomonadota</taxon>
        <taxon>Gammaproteobacteria</taxon>
        <taxon>Oceanospirillales</taxon>
        <taxon>Halomonadaceae</taxon>
        <taxon>Vreelandella</taxon>
    </lineage>
</organism>
<dbReference type="GO" id="GO:0043107">
    <property type="term" value="P:type IV pilus-dependent motility"/>
    <property type="evidence" value="ECO:0007669"/>
    <property type="project" value="TreeGrafter"/>
</dbReference>
<dbReference type="Pfam" id="PF05137">
    <property type="entry name" value="PilN"/>
    <property type="match status" value="1"/>
</dbReference>
<evidence type="ECO:0000313" key="3">
    <source>
        <dbReference type="Proteomes" id="UP000199677"/>
    </source>
</evidence>
<dbReference type="Proteomes" id="UP000199677">
    <property type="component" value="Unassembled WGS sequence"/>
</dbReference>
<evidence type="ECO:0000256" key="1">
    <source>
        <dbReference type="SAM" id="Phobius"/>
    </source>
</evidence>
<keyword evidence="3" id="KW-1185">Reference proteome</keyword>
<keyword evidence="1" id="KW-0812">Transmembrane</keyword>
<gene>
    <name evidence="2" type="ORF">SAMN04487951_1059</name>
</gene>
<reference evidence="3" key="1">
    <citation type="submission" date="2016-10" db="EMBL/GenBank/DDBJ databases">
        <authorList>
            <person name="Varghese N."/>
            <person name="Submissions S."/>
        </authorList>
    </citation>
    <scope>NUCLEOTIDE SEQUENCE [LARGE SCALE GENOMIC DNA]</scope>
    <source>
        <strain evidence="3">CGMCC 1.6494</strain>
    </source>
</reference>
<dbReference type="InterPro" id="IPR052534">
    <property type="entry name" value="Extracell_DNA_Util/SecSys_Comp"/>
</dbReference>
<dbReference type="RefSeq" id="WP_089703952.1">
    <property type="nucleotide sequence ID" value="NZ_FNII01000005.1"/>
</dbReference>
<name>A0A1H0B9P7_9GAMM</name>
<dbReference type="STRING" id="416873.SAMN04487951_1059"/>
<dbReference type="EMBL" id="FNII01000005">
    <property type="protein sequence ID" value="SDN42341.1"/>
    <property type="molecule type" value="Genomic_DNA"/>
</dbReference>
<evidence type="ECO:0000313" key="2">
    <source>
        <dbReference type="EMBL" id="SDN42341.1"/>
    </source>
</evidence>
<sequence length="188" mass="20803">MSITINLLPWREQQREQRTRRFYHIMVLILLVGAALGWGIAKFYATQVAAQQQRNAFIEAQARELSEDIGELQRYKADALRLGEQLVVFQTLQTQRTSAVALFNALADSVAGGVVYQRVSRNGAQVSVEGVATSERQVSEQLRRVADTQALGVPSLSEVESDGQGNGRQFRFEVEQTALATPLAGEQP</sequence>
<dbReference type="AlphaFoldDB" id="A0A1H0B9P7"/>
<dbReference type="InterPro" id="IPR007813">
    <property type="entry name" value="PilN"/>
</dbReference>
<dbReference type="GO" id="GO:0043683">
    <property type="term" value="P:type IV pilus assembly"/>
    <property type="evidence" value="ECO:0007669"/>
    <property type="project" value="TreeGrafter"/>
</dbReference>
<dbReference type="OrthoDB" id="5296173at2"/>
<dbReference type="PANTHER" id="PTHR40278:SF2">
    <property type="entry name" value="TYPE IV PILUS INNER MEMBRANE COMPONENT PILN"/>
    <property type="match status" value="1"/>
</dbReference>
<protein>
    <submittedName>
        <fullName evidence="2">Type IV pilus assembly protein PilN</fullName>
    </submittedName>
</protein>
<feature type="transmembrane region" description="Helical" evidence="1">
    <location>
        <begin position="21"/>
        <end position="41"/>
    </location>
</feature>
<proteinExistence type="predicted"/>
<keyword evidence="1" id="KW-1133">Transmembrane helix</keyword>
<accession>A0A1H0B9P7</accession>